<dbReference type="AlphaFoldDB" id="A0A6A5JY58"/>
<protein>
    <submittedName>
        <fullName evidence="2">HET-domain-containing protein</fullName>
    </submittedName>
</protein>
<keyword evidence="3" id="KW-1185">Reference proteome</keyword>
<name>A0A6A5JY58_9PLEO</name>
<organism evidence="2 3">
    <name type="scientific">Decorospora gaudefroyi</name>
    <dbReference type="NCBI Taxonomy" id="184978"/>
    <lineage>
        <taxon>Eukaryota</taxon>
        <taxon>Fungi</taxon>
        <taxon>Dikarya</taxon>
        <taxon>Ascomycota</taxon>
        <taxon>Pezizomycotina</taxon>
        <taxon>Dothideomycetes</taxon>
        <taxon>Pleosporomycetidae</taxon>
        <taxon>Pleosporales</taxon>
        <taxon>Pleosporineae</taxon>
        <taxon>Pleosporaceae</taxon>
        <taxon>Decorospora</taxon>
    </lineage>
</organism>
<evidence type="ECO:0000313" key="2">
    <source>
        <dbReference type="EMBL" id="KAF1829885.1"/>
    </source>
</evidence>
<evidence type="ECO:0000313" key="3">
    <source>
        <dbReference type="Proteomes" id="UP000800040"/>
    </source>
</evidence>
<dbReference type="PANTHER" id="PTHR24148:SF73">
    <property type="entry name" value="HET DOMAIN PROTEIN (AFU_ORTHOLOGUE AFUA_8G01020)"/>
    <property type="match status" value="1"/>
</dbReference>
<dbReference type="Proteomes" id="UP000800040">
    <property type="component" value="Unassembled WGS sequence"/>
</dbReference>
<evidence type="ECO:0000259" key="1">
    <source>
        <dbReference type="Pfam" id="PF06985"/>
    </source>
</evidence>
<sequence>MTTDLVISRRCRHMDWCSFPETSMEFCKRCGFTLTVSSNQEMGEASTEVQFQPQLFAAFDPFSTQPLRADSYRYSSLDLAHGRQIRVLVLKFGNLDEPLRCELEHVNLQQTPVFEALSYTWADEKGDDSLCQIISAGDSGQTIAITTNCEAALRRLRRPDADRRLWVDAICIDQSNVLERNHQVKNMIAIFRGAVRVLVYLGQGSDVLSRLVEYMGDDTAGDLPAVSDFLLLFQSRWFHRVWILQEIAVARDVLVIYGDKRMSWKDLVELSKLYLRMMAAHDLPLVLPPVIHYGLEQMTLSSCRSQGKSDLLSLLKVSQDCFCKDARDKVYAILGLLSSHPTLPLPVNYSPIATAGWVYLQVTAWHVVSSKSLEFLALVNRNTTLEMPSWIPDWTMKPPGPLPTQFTWSKEVTNPQVVSIHRQPLPVTATLNYPLTCILLVTGKRCGVVSKNRWRALLDSSHNGITHSPQDPNANNGCSSSNTLRNKREIYRNEKQGFWEQVHLSWNKGKATPYIPSLHHITDVAITDLAIPPAFGGPCSDCINNATLRKDYRYNETSPRCYNEVALAEFIRIMNRYASNHTGLATEHSLGFGPEAVIDGDEVWVLEGLTAPIILRHCGNGYEVIGTCYVHAVDRSYDDCLACGRRTSRVLNYQTLEYVLPPGRDRYWDDKIKAFYFEEKATGRIEYNAPTVYLPGPREEIAIC</sequence>
<feature type="domain" description="Heterokaryon incompatibility" evidence="1">
    <location>
        <begin position="114"/>
        <end position="246"/>
    </location>
</feature>
<accession>A0A6A5JY58</accession>
<dbReference type="PANTHER" id="PTHR24148">
    <property type="entry name" value="ANKYRIN REPEAT DOMAIN-CONTAINING PROTEIN 39 HOMOLOG-RELATED"/>
    <property type="match status" value="1"/>
</dbReference>
<dbReference type="Pfam" id="PF06985">
    <property type="entry name" value="HET"/>
    <property type="match status" value="1"/>
</dbReference>
<dbReference type="EMBL" id="ML975420">
    <property type="protein sequence ID" value="KAF1829885.1"/>
    <property type="molecule type" value="Genomic_DNA"/>
</dbReference>
<dbReference type="InterPro" id="IPR010730">
    <property type="entry name" value="HET"/>
</dbReference>
<gene>
    <name evidence="2" type="ORF">BDW02DRAFT_127167</name>
</gene>
<dbReference type="OrthoDB" id="2157530at2759"/>
<proteinExistence type="predicted"/>
<reference evidence="2" key="1">
    <citation type="submission" date="2020-01" db="EMBL/GenBank/DDBJ databases">
        <authorList>
            <consortium name="DOE Joint Genome Institute"/>
            <person name="Haridas S."/>
            <person name="Albert R."/>
            <person name="Binder M."/>
            <person name="Bloem J."/>
            <person name="Labutti K."/>
            <person name="Salamov A."/>
            <person name="Andreopoulos B."/>
            <person name="Baker S.E."/>
            <person name="Barry K."/>
            <person name="Bills G."/>
            <person name="Bluhm B.H."/>
            <person name="Cannon C."/>
            <person name="Castanera R."/>
            <person name="Culley D.E."/>
            <person name="Daum C."/>
            <person name="Ezra D."/>
            <person name="Gonzalez J.B."/>
            <person name="Henrissat B."/>
            <person name="Kuo A."/>
            <person name="Liang C."/>
            <person name="Lipzen A."/>
            <person name="Lutzoni F."/>
            <person name="Magnuson J."/>
            <person name="Mondo S."/>
            <person name="Nolan M."/>
            <person name="Ohm R."/>
            <person name="Pangilinan J."/>
            <person name="Park H.-J."/>
            <person name="Ramirez L."/>
            <person name="Alfaro M."/>
            <person name="Sun H."/>
            <person name="Tritt A."/>
            <person name="Yoshinaga Y."/>
            <person name="Zwiers L.-H."/>
            <person name="Turgeon B.G."/>
            <person name="Goodwin S.B."/>
            <person name="Spatafora J.W."/>
            <person name="Crous P.W."/>
            <person name="Grigoriev I.V."/>
        </authorList>
    </citation>
    <scope>NUCLEOTIDE SEQUENCE</scope>
    <source>
        <strain evidence="2">P77</strain>
    </source>
</reference>
<dbReference type="InterPro" id="IPR052895">
    <property type="entry name" value="HetReg/Transcr_Mod"/>
</dbReference>